<keyword evidence="4" id="KW-1185">Reference proteome</keyword>
<feature type="chain" id="PRO_5045110156" evidence="1">
    <location>
        <begin position="40"/>
        <end position="253"/>
    </location>
</feature>
<organism evidence="3 4">
    <name type="scientific">Paenibacillus hexagrammi</name>
    <dbReference type="NCBI Taxonomy" id="2908839"/>
    <lineage>
        <taxon>Bacteria</taxon>
        <taxon>Bacillati</taxon>
        <taxon>Bacillota</taxon>
        <taxon>Bacilli</taxon>
        <taxon>Bacillales</taxon>
        <taxon>Paenibacillaceae</taxon>
        <taxon>Paenibacillus</taxon>
    </lineage>
</organism>
<dbReference type="EMBL" id="CP090978">
    <property type="protein sequence ID" value="UJF35460.1"/>
    <property type="molecule type" value="Genomic_DNA"/>
</dbReference>
<name>A0ABY3SPZ2_9BACL</name>
<feature type="domain" description="SLH" evidence="2">
    <location>
        <begin position="96"/>
        <end position="159"/>
    </location>
</feature>
<dbReference type="RefSeq" id="WP_235122026.1">
    <property type="nucleotide sequence ID" value="NZ_CP090978.1"/>
</dbReference>
<accession>A0ABY3SPZ2</accession>
<dbReference type="InterPro" id="IPR001119">
    <property type="entry name" value="SLH_dom"/>
</dbReference>
<dbReference type="Pfam" id="PF00395">
    <property type="entry name" value="SLH"/>
    <property type="match status" value="1"/>
</dbReference>
<sequence length="253" mass="27304">MISGLGRYIGTWNRRMGKQAACGFLSCALLLSAAGLVSAEEPAVHTHEAEMLNNLHLLQGTDQGFELEMTFTRAQGATMLLRLFGLEAAAVSSAEQPAVFSDMPTDHWAYKHVTYAYDQGYVHGVTDSTFAPESNMSGSQFIALTLRALGYKEAEPSQAGELAVTSGLLTAEEAKPLTSTATFLRDDMVEVAYRAIQTKLKDSQQTLLQKLVEDDQVISVADAKESGLYQVSAASSDDPMDQIEQALENALGN</sequence>
<dbReference type="PROSITE" id="PS51272">
    <property type="entry name" value="SLH"/>
    <property type="match status" value="1"/>
</dbReference>
<evidence type="ECO:0000313" key="4">
    <source>
        <dbReference type="Proteomes" id="UP001649230"/>
    </source>
</evidence>
<evidence type="ECO:0000259" key="2">
    <source>
        <dbReference type="PROSITE" id="PS51272"/>
    </source>
</evidence>
<protein>
    <submittedName>
        <fullName evidence="3">S-layer homology domain-containing protein</fullName>
    </submittedName>
</protein>
<keyword evidence="1" id="KW-0732">Signal</keyword>
<evidence type="ECO:0000256" key="1">
    <source>
        <dbReference type="SAM" id="SignalP"/>
    </source>
</evidence>
<dbReference type="Proteomes" id="UP001649230">
    <property type="component" value="Chromosome"/>
</dbReference>
<reference evidence="3 4" key="1">
    <citation type="journal article" date="2024" name="Int. J. Syst. Evol. Microbiol.">
        <title>Paenibacillus hexagrammi sp. nov., a novel bacterium isolated from the gut content of Hexagrammos agrammus.</title>
        <authorList>
            <person name="Jung H.K."/>
            <person name="Kim D.G."/>
            <person name="Zin H."/>
            <person name="Park J."/>
            <person name="Jung H."/>
            <person name="Kim Y.O."/>
            <person name="Kong H.J."/>
            <person name="Kim J.W."/>
            <person name="Kim Y.S."/>
        </authorList>
    </citation>
    <scope>NUCLEOTIDE SEQUENCE [LARGE SCALE GENOMIC DNA]</scope>
    <source>
        <strain evidence="3 4">YPD9-1</strain>
    </source>
</reference>
<gene>
    <name evidence="3" type="ORF">L0M14_10355</name>
</gene>
<feature type="signal peptide" evidence="1">
    <location>
        <begin position="1"/>
        <end position="39"/>
    </location>
</feature>
<proteinExistence type="predicted"/>
<evidence type="ECO:0000313" key="3">
    <source>
        <dbReference type="EMBL" id="UJF35460.1"/>
    </source>
</evidence>